<feature type="transmembrane region" description="Helical" evidence="1">
    <location>
        <begin position="119"/>
        <end position="139"/>
    </location>
</feature>
<accession>C2L0E8</accession>
<dbReference type="Proteomes" id="UP000004121">
    <property type="component" value="Unassembled WGS sequence"/>
</dbReference>
<reference evidence="2 3" key="1">
    <citation type="submission" date="2009-04" db="EMBL/GenBank/DDBJ databases">
        <authorList>
            <person name="Qin X."/>
            <person name="Bachman B."/>
            <person name="Battles P."/>
            <person name="Bell A."/>
            <person name="Bess C."/>
            <person name="Bickham C."/>
            <person name="Chaboub L."/>
            <person name="Chen D."/>
            <person name="Coyle M."/>
            <person name="Deiros D.R."/>
            <person name="Dinh H."/>
            <person name="Forbes L."/>
            <person name="Fowler G."/>
            <person name="Francisco L."/>
            <person name="Fu Q."/>
            <person name="Gubbala S."/>
            <person name="Hale W."/>
            <person name="Han Y."/>
            <person name="Hemphill L."/>
            <person name="Highlander S.K."/>
            <person name="Hirani K."/>
            <person name="Hogues M."/>
            <person name="Jackson L."/>
            <person name="Jakkamsetti A."/>
            <person name="Javaid M."/>
            <person name="Jiang H."/>
            <person name="Korchina V."/>
            <person name="Kovar C."/>
            <person name="Lara F."/>
            <person name="Lee S."/>
            <person name="Mata R."/>
            <person name="Mathew T."/>
            <person name="Moen C."/>
            <person name="Morales K."/>
            <person name="Munidasa M."/>
            <person name="Nazareth L."/>
            <person name="Ngo R."/>
            <person name="Nguyen L."/>
            <person name="Okwuonu G."/>
            <person name="Ongeri F."/>
            <person name="Patil S."/>
            <person name="Petrosino J."/>
            <person name="Pham C."/>
            <person name="Pham P."/>
            <person name="Pu L.-L."/>
            <person name="Puazo M."/>
            <person name="Raj R."/>
            <person name="Reid J."/>
            <person name="Rouhana J."/>
            <person name="Saada N."/>
            <person name="Shang Y."/>
            <person name="Simmons D."/>
            <person name="Thornton R."/>
            <person name="Warren J."/>
            <person name="Weissenberger G."/>
            <person name="Zhang J."/>
            <person name="Zhang L."/>
            <person name="Zhou C."/>
            <person name="Zhu D."/>
            <person name="Muzny D."/>
            <person name="Worley K."/>
            <person name="Gibbs R."/>
        </authorList>
    </citation>
    <scope>NUCLEOTIDE SEQUENCE [LARGE SCALE GENOMIC DNA]</scope>
    <source>
        <strain evidence="2 3">F0268</strain>
    </source>
</reference>
<keyword evidence="1" id="KW-0812">Transmembrane</keyword>
<feature type="transmembrane region" description="Helical" evidence="1">
    <location>
        <begin position="64"/>
        <end position="84"/>
    </location>
</feature>
<feature type="transmembrane region" description="Helical" evidence="1">
    <location>
        <begin position="39"/>
        <end position="58"/>
    </location>
</feature>
<protein>
    <submittedName>
        <fullName evidence="2">Uncharacterized protein</fullName>
    </submittedName>
</protein>
<evidence type="ECO:0000313" key="2">
    <source>
        <dbReference type="EMBL" id="EEJ50497.1"/>
    </source>
</evidence>
<gene>
    <name evidence="2" type="ORF">HMPREF6123_2217</name>
</gene>
<evidence type="ECO:0000256" key="1">
    <source>
        <dbReference type="SAM" id="Phobius"/>
    </source>
</evidence>
<keyword evidence="1" id="KW-0472">Membrane</keyword>
<keyword evidence="3" id="KW-1185">Reference proteome</keyword>
<dbReference type="AlphaFoldDB" id="C2L0E8"/>
<evidence type="ECO:0000313" key="3">
    <source>
        <dbReference type="Proteomes" id="UP000004121"/>
    </source>
</evidence>
<dbReference type="InParanoid" id="C2L0E8"/>
<comment type="caution">
    <text evidence="2">The sequence shown here is derived from an EMBL/GenBank/DDBJ whole genome shotgun (WGS) entry which is preliminary data.</text>
</comment>
<dbReference type="HOGENOM" id="CLU_151320_0_0_9"/>
<sequence length="142" mass="16747">MNMILMPFVQILLWIWFLGCTITWRFGKRILVEGMGIQSAEFAMLCLYSIGLISYYFFQPTGKWILFTILVLWLTIQFFCHWYYTIFGASERKLKGYNACFKGTLRLIPMSEKRVIPDLYHIVLHILILLNGILCLLSRHPT</sequence>
<keyword evidence="1" id="KW-1133">Transmembrane helix</keyword>
<name>C2L0E8_9FIRM</name>
<proteinExistence type="predicted"/>
<organism evidence="2 3">
    <name type="scientific">Oribacterium sinus F0268</name>
    <dbReference type="NCBI Taxonomy" id="585501"/>
    <lineage>
        <taxon>Bacteria</taxon>
        <taxon>Bacillati</taxon>
        <taxon>Bacillota</taxon>
        <taxon>Clostridia</taxon>
        <taxon>Lachnospirales</taxon>
        <taxon>Lachnospiraceae</taxon>
        <taxon>Oribacterium</taxon>
    </lineage>
</organism>
<feature type="transmembrane region" description="Helical" evidence="1">
    <location>
        <begin position="6"/>
        <end position="27"/>
    </location>
</feature>
<dbReference type="eggNOG" id="ENOG5031XTT">
    <property type="taxonomic scope" value="Bacteria"/>
</dbReference>
<dbReference type="EMBL" id="ACKX01000211">
    <property type="protein sequence ID" value="EEJ50497.1"/>
    <property type="molecule type" value="Genomic_DNA"/>
</dbReference>